<dbReference type="CDD" id="cd20335">
    <property type="entry name" value="BRcat_RBR"/>
    <property type="match status" value="1"/>
</dbReference>
<accession>A0A8E2EPQ4</accession>
<reference evidence="11 12" key="1">
    <citation type="journal article" date="2016" name="Nat. Commun.">
        <title>Ectomycorrhizal ecology is imprinted in the genome of the dominant symbiotic fungus Cenococcum geophilum.</title>
        <authorList>
            <consortium name="DOE Joint Genome Institute"/>
            <person name="Peter M."/>
            <person name="Kohler A."/>
            <person name="Ohm R.A."/>
            <person name="Kuo A."/>
            <person name="Krutzmann J."/>
            <person name="Morin E."/>
            <person name="Arend M."/>
            <person name="Barry K.W."/>
            <person name="Binder M."/>
            <person name="Choi C."/>
            <person name="Clum A."/>
            <person name="Copeland A."/>
            <person name="Grisel N."/>
            <person name="Haridas S."/>
            <person name="Kipfer T."/>
            <person name="LaButti K."/>
            <person name="Lindquist E."/>
            <person name="Lipzen A."/>
            <person name="Maire R."/>
            <person name="Meier B."/>
            <person name="Mihaltcheva S."/>
            <person name="Molinier V."/>
            <person name="Murat C."/>
            <person name="Poggeler S."/>
            <person name="Quandt C.A."/>
            <person name="Sperisen C."/>
            <person name="Tritt A."/>
            <person name="Tisserant E."/>
            <person name="Crous P.W."/>
            <person name="Henrissat B."/>
            <person name="Nehls U."/>
            <person name="Egli S."/>
            <person name="Spatafora J.W."/>
            <person name="Grigoriev I.V."/>
            <person name="Martin F.M."/>
        </authorList>
    </citation>
    <scope>NUCLEOTIDE SEQUENCE [LARGE SCALE GENOMIC DNA]</scope>
    <source>
        <strain evidence="11 12">CBS 207.34</strain>
    </source>
</reference>
<dbReference type="InterPro" id="IPR002867">
    <property type="entry name" value="IBR_dom"/>
</dbReference>
<dbReference type="PANTHER" id="PTHR11685">
    <property type="entry name" value="RBR FAMILY RING FINGER AND IBR DOMAIN-CONTAINING"/>
    <property type="match status" value="1"/>
</dbReference>
<dbReference type="EMBL" id="KV750966">
    <property type="protein sequence ID" value="OCL02366.1"/>
    <property type="molecule type" value="Genomic_DNA"/>
</dbReference>
<evidence type="ECO:0000256" key="5">
    <source>
        <dbReference type="ARBA" id="ARBA00022737"/>
    </source>
</evidence>
<evidence type="ECO:0000256" key="9">
    <source>
        <dbReference type="SAM" id="MobiDB-lite"/>
    </source>
</evidence>
<dbReference type="InterPro" id="IPR044066">
    <property type="entry name" value="TRIAD_supradom"/>
</dbReference>
<dbReference type="SUPFAM" id="SSF57850">
    <property type="entry name" value="RING/U-box"/>
    <property type="match status" value="3"/>
</dbReference>
<evidence type="ECO:0000256" key="7">
    <source>
        <dbReference type="ARBA" id="ARBA00022786"/>
    </source>
</evidence>
<name>A0A8E2EPQ4_9PEZI</name>
<dbReference type="Pfam" id="PF01485">
    <property type="entry name" value="IBR"/>
    <property type="match status" value="1"/>
</dbReference>
<dbReference type="OrthoDB" id="1431934at2759"/>
<dbReference type="EC" id="2.3.2.31" evidence="2"/>
<dbReference type="Pfam" id="PF22191">
    <property type="entry name" value="IBR_1"/>
    <property type="match status" value="1"/>
</dbReference>
<feature type="region of interest" description="Disordered" evidence="9">
    <location>
        <begin position="73"/>
        <end position="108"/>
    </location>
</feature>
<dbReference type="InterPro" id="IPR031127">
    <property type="entry name" value="E3_UB_ligase_RBR"/>
</dbReference>
<dbReference type="InterPro" id="IPR013083">
    <property type="entry name" value="Znf_RING/FYVE/PHD"/>
</dbReference>
<evidence type="ECO:0000313" key="12">
    <source>
        <dbReference type="Proteomes" id="UP000250140"/>
    </source>
</evidence>
<dbReference type="Gene3D" id="3.30.40.10">
    <property type="entry name" value="Zinc/RING finger domain, C3HC4 (zinc finger)"/>
    <property type="match status" value="1"/>
</dbReference>
<gene>
    <name evidence="11" type="ORF">AOQ84DRAFT_304836</name>
</gene>
<dbReference type="Gene3D" id="1.20.120.1750">
    <property type="match status" value="1"/>
</dbReference>
<dbReference type="SMART" id="SM00647">
    <property type="entry name" value="IBR"/>
    <property type="match status" value="2"/>
</dbReference>
<evidence type="ECO:0000256" key="1">
    <source>
        <dbReference type="ARBA" id="ARBA00001798"/>
    </source>
</evidence>
<evidence type="ECO:0000259" key="10">
    <source>
        <dbReference type="PROSITE" id="PS51873"/>
    </source>
</evidence>
<dbReference type="AlphaFoldDB" id="A0A8E2EPQ4"/>
<evidence type="ECO:0000256" key="2">
    <source>
        <dbReference type="ARBA" id="ARBA00012251"/>
    </source>
</evidence>
<sequence length="334" mass="37536">MSRQPSRPKREYFQDAPFEPVAPRALKSLEEPNLGIRPPLFDNSPLQQPEATLKYVPSLPAVLSVVASPIERPGLHSPKPVSKSAPPETLQIPSETSLRPRPATPSETRPCVVCNDSKSIVDFPISTTDRCAHPVRTCLSCLKSWIASSMESKGWDKVTCSECDEKLDHEHMKMLAAPEVFARFDALSTRAVLSTLPDFRWCRAPGCTSGQIHTGSPSKNPIFRCTSCHFAYCVNHEREWHRGETCEQYDVRMALSKRSAKHIAEERASERTIRETTKKCPGQGCGASIEKNEGCDHMTCKACRWEFCWLCLAPFEPIRKKGNKEHKSDCKYYA</sequence>
<keyword evidence="5" id="KW-0677">Repeat</keyword>
<feature type="domain" description="RING-type" evidence="10">
    <location>
        <begin position="107"/>
        <end position="334"/>
    </location>
</feature>
<keyword evidence="8" id="KW-0862">Zinc</keyword>
<keyword evidence="6" id="KW-0863">Zinc-finger</keyword>
<evidence type="ECO:0000256" key="6">
    <source>
        <dbReference type="ARBA" id="ARBA00022771"/>
    </source>
</evidence>
<proteinExistence type="predicted"/>
<comment type="catalytic activity">
    <reaction evidence="1">
        <text>[E2 ubiquitin-conjugating enzyme]-S-ubiquitinyl-L-cysteine + [acceptor protein]-L-lysine = [E2 ubiquitin-conjugating enzyme]-L-cysteine + [acceptor protein]-N(6)-ubiquitinyl-L-lysine.</text>
        <dbReference type="EC" id="2.3.2.31"/>
    </reaction>
</comment>
<evidence type="ECO:0000313" key="11">
    <source>
        <dbReference type="EMBL" id="OCL02366.1"/>
    </source>
</evidence>
<keyword evidence="4" id="KW-0479">Metal-binding</keyword>
<evidence type="ECO:0000256" key="4">
    <source>
        <dbReference type="ARBA" id="ARBA00022723"/>
    </source>
</evidence>
<protein>
    <recommendedName>
        <fullName evidence="2">RBR-type E3 ubiquitin transferase</fullName>
        <ecNumber evidence="2">2.3.2.31</ecNumber>
    </recommendedName>
</protein>
<dbReference type="GO" id="GO:0008270">
    <property type="term" value="F:zinc ion binding"/>
    <property type="evidence" value="ECO:0007669"/>
    <property type="project" value="UniProtKB-KW"/>
</dbReference>
<evidence type="ECO:0000256" key="8">
    <source>
        <dbReference type="ARBA" id="ARBA00022833"/>
    </source>
</evidence>
<dbReference type="GO" id="GO:0016567">
    <property type="term" value="P:protein ubiquitination"/>
    <property type="evidence" value="ECO:0007669"/>
    <property type="project" value="InterPro"/>
</dbReference>
<organism evidence="11 12">
    <name type="scientific">Glonium stellatum</name>
    <dbReference type="NCBI Taxonomy" id="574774"/>
    <lineage>
        <taxon>Eukaryota</taxon>
        <taxon>Fungi</taxon>
        <taxon>Dikarya</taxon>
        <taxon>Ascomycota</taxon>
        <taxon>Pezizomycotina</taxon>
        <taxon>Dothideomycetes</taxon>
        <taxon>Pleosporomycetidae</taxon>
        <taxon>Gloniales</taxon>
        <taxon>Gloniaceae</taxon>
        <taxon>Glonium</taxon>
    </lineage>
</organism>
<dbReference type="GO" id="GO:0061630">
    <property type="term" value="F:ubiquitin protein ligase activity"/>
    <property type="evidence" value="ECO:0007669"/>
    <property type="project" value="UniProtKB-EC"/>
</dbReference>
<keyword evidence="3" id="KW-0808">Transferase</keyword>
<keyword evidence="12" id="KW-1185">Reference proteome</keyword>
<evidence type="ECO:0000256" key="3">
    <source>
        <dbReference type="ARBA" id="ARBA00022679"/>
    </source>
</evidence>
<keyword evidence="7" id="KW-0833">Ubl conjugation pathway</keyword>
<dbReference type="PROSITE" id="PS51873">
    <property type="entry name" value="TRIAD"/>
    <property type="match status" value="1"/>
</dbReference>
<dbReference type="Proteomes" id="UP000250140">
    <property type="component" value="Unassembled WGS sequence"/>
</dbReference>
<feature type="region of interest" description="Disordered" evidence="9">
    <location>
        <begin position="1"/>
        <end position="46"/>
    </location>
</feature>